<dbReference type="GO" id="GO:0016779">
    <property type="term" value="F:nucleotidyltransferase activity"/>
    <property type="evidence" value="ECO:0007669"/>
    <property type="project" value="UniProtKB-KW"/>
</dbReference>
<reference evidence="2 3" key="1">
    <citation type="submission" date="2016-10" db="EMBL/GenBank/DDBJ databases">
        <authorList>
            <person name="de Groot N.N."/>
        </authorList>
    </citation>
    <scope>NUCLEOTIDE SEQUENCE [LARGE SCALE GENOMIC DNA]</scope>
    <source>
        <strain evidence="2 3">DSM 12130</strain>
    </source>
</reference>
<evidence type="ECO:0000259" key="1">
    <source>
        <dbReference type="Pfam" id="PF00483"/>
    </source>
</evidence>
<evidence type="ECO:0000313" key="3">
    <source>
        <dbReference type="Proteomes" id="UP000199073"/>
    </source>
</evidence>
<name>A0A1H0P2A8_9BACT</name>
<dbReference type="EMBL" id="FNJI01000008">
    <property type="protein sequence ID" value="SDO99093.1"/>
    <property type="molecule type" value="Genomic_DNA"/>
</dbReference>
<keyword evidence="2" id="KW-0548">Nucleotidyltransferase</keyword>
<organism evidence="2 3">
    <name type="scientific">Desulforhopalus singaporensis</name>
    <dbReference type="NCBI Taxonomy" id="91360"/>
    <lineage>
        <taxon>Bacteria</taxon>
        <taxon>Pseudomonadati</taxon>
        <taxon>Thermodesulfobacteriota</taxon>
        <taxon>Desulfobulbia</taxon>
        <taxon>Desulfobulbales</taxon>
        <taxon>Desulfocapsaceae</taxon>
        <taxon>Desulforhopalus</taxon>
    </lineage>
</organism>
<dbReference type="Gene3D" id="3.90.550.10">
    <property type="entry name" value="Spore Coat Polysaccharide Biosynthesis Protein SpsA, Chain A"/>
    <property type="match status" value="1"/>
</dbReference>
<dbReference type="STRING" id="91360.SAMN05660330_01548"/>
<keyword evidence="2" id="KW-0808">Transferase</keyword>
<evidence type="ECO:0000313" key="2">
    <source>
        <dbReference type="EMBL" id="SDO99093.1"/>
    </source>
</evidence>
<keyword evidence="3" id="KW-1185">Reference proteome</keyword>
<dbReference type="SUPFAM" id="SSF53448">
    <property type="entry name" value="Nucleotide-diphospho-sugar transferases"/>
    <property type="match status" value="1"/>
</dbReference>
<gene>
    <name evidence="2" type="ORF">SAMN05660330_01548</name>
</gene>
<sequence>MQAMILAAGLGTRLLPHSAVRPKPLFPILNKPLLPVLVARLKNFGFDHIIVNCHHLRSQIVEALSATEGVVVQEEEILLGTGGGMRKALRHMRDEPLLVVNGDIYHTVNLGEMYRDHCSNEPGITLAMHDYPRFNGVMVNQGRVVGFNNTQNGRQLAFTGLHVVDPVLLENIELDRFSCIIDHYRKLLQAGLDIRCYRVDHCYWTDMGTVGDYLQLHHDLLTGKVDRWAELGEVSHPYCIDGDAKLAERVAMSGWVSVGKAEILGDSLLERVVVWDDVSIPAGIKLVDTIISGDVAGEN</sequence>
<dbReference type="InterPro" id="IPR050486">
    <property type="entry name" value="Mannose-1P_guanyltransferase"/>
</dbReference>
<dbReference type="InterPro" id="IPR005835">
    <property type="entry name" value="NTP_transferase_dom"/>
</dbReference>
<dbReference type="AlphaFoldDB" id="A0A1H0P2A8"/>
<dbReference type="PANTHER" id="PTHR22572">
    <property type="entry name" value="SUGAR-1-PHOSPHATE GUANYL TRANSFERASE"/>
    <property type="match status" value="1"/>
</dbReference>
<feature type="domain" description="Nucleotidyl transferase" evidence="1">
    <location>
        <begin position="3"/>
        <end position="221"/>
    </location>
</feature>
<dbReference type="Proteomes" id="UP000199073">
    <property type="component" value="Unassembled WGS sequence"/>
</dbReference>
<accession>A0A1H0P2A8</accession>
<dbReference type="Pfam" id="PF00483">
    <property type="entry name" value="NTP_transferase"/>
    <property type="match status" value="1"/>
</dbReference>
<proteinExistence type="predicted"/>
<protein>
    <submittedName>
        <fullName evidence="2">Mannose-1-phosphate guanylyltransferase</fullName>
    </submittedName>
</protein>
<dbReference type="InterPro" id="IPR029044">
    <property type="entry name" value="Nucleotide-diphossugar_trans"/>
</dbReference>
<dbReference type="RefSeq" id="WP_176761130.1">
    <property type="nucleotide sequence ID" value="NZ_FNJI01000008.1"/>
</dbReference>